<evidence type="ECO:0000256" key="1">
    <source>
        <dbReference type="ARBA" id="ARBA00001933"/>
    </source>
</evidence>
<dbReference type="InterPro" id="IPR000683">
    <property type="entry name" value="Gfo/Idh/MocA-like_OxRdtase_N"/>
</dbReference>
<dbReference type="Gene3D" id="3.90.1150.10">
    <property type="entry name" value="Aspartate Aminotransferase, domain 1"/>
    <property type="match status" value="1"/>
</dbReference>
<sequence length="694" mass="74421">MNDFIPPAKPIIGDDERAAVDRVLRSGMVAQGPEVAAFEAEFAAHFVEGRPTVAVNSGTSGLHLGLLAVGVGAGDEVIVPSFTFAATGNSVALTGGTPVFADIEPETFTLDPASVEAAITPKTKGIMPVHLYGHPARMRELAAIAEKHGVALYEDAAQAHGASLDSRPVGTFGEFTMFSLYPTKNMTSGEGGMVTCADDAIARNVRLLRNQGMEKQYENEVVGFNARMTDIHAAIGRVQLTKVDAWTATRQRNAAYLDAHLADVVVPPVAEGAVHVYHQYTIRVTEDRDGFVKALREEHQVGSGVYYPIPNHRLLARAVCAGPGPSRDRARRPRGRVAARASLALGCRPRADRDGREHRGEGGSLMTLRAGLVGLGVMGRNHARVLGGLDGVDFVGIFDPAPNVPDTVEGHPVVHELDELIALGIDYAIVAAPTVFHLEIGTRLAEAGIHALIEKPVASTAEDSRALRDLFAAKGLVGGVGHIERYNPALQAARQRIADGMLGEIYQIATRRQGPFPGRIADVGVIKDLASHDIDLTAWVAQQEFVSVNARTTHRSGRPHEDMVVAVGTLSGGTITSHTVNWLTPFKERVTVITGEKGVLVADTLAADLTYFENGRIQVSWDPGEFRGVAEGDSTRYALDRKEPLRAEHEAFRDSVLAGEARDIVTFEEGTRVVEIAERMVADGLVRRVGLDSV</sequence>
<dbReference type="InterPro" id="IPR015421">
    <property type="entry name" value="PyrdxlP-dep_Trfase_major"/>
</dbReference>
<comment type="caution">
    <text evidence="6">The sequence shown here is derived from an EMBL/GenBank/DDBJ whole genome shotgun (WGS) entry which is preliminary data.</text>
</comment>
<evidence type="ECO:0000256" key="2">
    <source>
        <dbReference type="ARBA" id="ARBA00023027"/>
    </source>
</evidence>
<dbReference type="SUPFAM" id="SSF51735">
    <property type="entry name" value="NAD(P)-binding Rossmann-fold domains"/>
    <property type="match status" value="1"/>
</dbReference>
<dbReference type="Pfam" id="PF01041">
    <property type="entry name" value="DegT_DnrJ_EryC1"/>
    <property type="match status" value="1"/>
</dbReference>
<dbReference type="EMBL" id="BSVA01000001">
    <property type="protein sequence ID" value="GMA89995.1"/>
    <property type="molecule type" value="Genomic_DNA"/>
</dbReference>
<feature type="domain" description="GFO/IDH/MocA-like oxidoreductase" evidence="5">
    <location>
        <begin position="491"/>
        <end position="600"/>
    </location>
</feature>
<dbReference type="Gene3D" id="3.40.50.720">
    <property type="entry name" value="NAD(P)-binding Rossmann-like Domain"/>
    <property type="match status" value="1"/>
</dbReference>
<evidence type="ECO:0000259" key="4">
    <source>
        <dbReference type="Pfam" id="PF01408"/>
    </source>
</evidence>
<name>A0ABQ6JTJ9_9MICO</name>
<dbReference type="PANTHER" id="PTHR30244:SF34">
    <property type="entry name" value="DTDP-4-AMINO-4,6-DIDEOXYGALACTOSE TRANSAMINASE"/>
    <property type="match status" value="1"/>
</dbReference>
<evidence type="ECO:0000313" key="6">
    <source>
        <dbReference type="EMBL" id="GMA89995.1"/>
    </source>
</evidence>
<dbReference type="InterPro" id="IPR015422">
    <property type="entry name" value="PyrdxlP-dep_Trfase_small"/>
</dbReference>
<dbReference type="CDD" id="cd00616">
    <property type="entry name" value="AHBA_syn"/>
    <property type="match status" value="1"/>
</dbReference>
<protein>
    <submittedName>
        <fullName evidence="6">Uncharacterized protein</fullName>
    </submittedName>
</protein>
<accession>A0ABQ6JTJ9</accession>
<comment type="similarity">
    <text evidence="3">Belongs to the DegT/DnrJ/EryC1 family.</text>
</comment>
<dbReference type="SUPFAM" id="SSF55347">
    <property type="entry name" value="Glyceraldehyde-3-phosphate dehydrogenase-like, C-terminal domain"/>
    <property type="match status" value="1"/>
</dbReference>
<dbReference type="PANTHER" id="PTHR30244">
    <property type="entry name" value="TRANSAMINASE"/>
    <property type="match status" value="1"/>
</dbReference>
<evidence type="ECO:0000313" key="7">
    <source>
        <dbReference type="Proteomes" id="UP001157069"/>
    </source>
</evidence>
<keyword evidence="7" id="KW-1185">Reference proteome</keyword>
<feature type="domain" description="Gfo/Idh/MocA-like oxidoreductase N-terminal" evidence="4">
    <location>
        <begin position="369"/>
        <end position="482"/>
    </location>
</feature>
<proteinExistence type="inferred from homology"/>
<dbReference type="InterPro" id="IPR055170">
    <property type="entry name" value="GFO_IDH_MocA-like_dom"/>
</dbReference>
<dbReference type="InterPro" id="IPR015424">
    <property type="entry name" value="PyrdxlP-dep_Trfase"/>
</dbReference>
<dbReference type="Gene3D" id="3.30.360.10">
    <property type="entry name" value="Dihydrodipicolinate Reductase, domain 2"/>
    <property type="match status" value="1"/>
</dbReference>
<reference evidence="7" key="1">
    <citation type="journal article" date="2019" name="Int. J. Syst. Evol. Microbiol.">
        <title>The Global Catalogue of Microorganisms (GCM) 10K type strain sequencing project: providing services to taxonomists for standard genome sequencing and annotation.</title>
        <authorList>
            <consortium name="The Broad Institute Genomics Platform"/>
            <consortium name="The Broad Institute Genome Sequencing Center for Infectious Disease"/>
            <person name="Wu L."/>
            <person name="Ma J."/>
        </authorList>
    </citation>
    <scope>NUCLEOTIDE SEQUENCE [LARGE SCALE GENOMIC DNA]</scope>
    <source>
        <strain evidence="7">NBRC 108755</strain>
    </source>
</reference>
<dbReference type="Gene3D" id="3.40.640.10">
    <property type="entry name" value="Type I PLP-dependent aspartate aminotransferase-like (Major domain)"/>
    <property type="match status" value="1"/>
</dbReference>
<evidence type="ECO:0000259" key="5">
    <source>
        <dbReference type="Pfam" id="PF22725"/>
    </source>
</evidence>
<dbReference type="Proteomes" id="UP001157069">
    <property type="component" value="Unassembled WGS sequence"/>
</dbReference>
<dbReference type="SUPFAM" id="SSF53383">
    <property type="entry name" value="PLP-dependent transferases"/>
    <property type="match status" value="1"/>
</dbReference>
<comment type="cofactor">
    <cofactor evidence="1">
        <name>pyridoxal 5'-phosphate</name>
        <dbReference type="ChEBI" id="CHEBI:597326"/>
    </cofactor>
</comment>
<gene>
    <name evidence="6" type="ORF">GCM10025869_05240</name>
</gene>
<dbReference type="Pfam" id="PF01408">
    <property type="entry name" value="GFO_IDH_MocA"/>
    <property type="match status" value="1"/>
</dbReference>
<dbReference type="Pfam" id="PF22725">
    <property type="entry name" value="GFO_IDH_MocA_C3"/>
    <property type="match status" value="1"/>
</dbReference>
<keyword evidence="3" id="KW-0663">Pyridoxal phosphate</keyword>
<dbReference type="InterPro" id="IPR036291">
    <property type="entry name" value="NAD(P)-bd_dom_sf"/>
</dbReference>
<evidence type="ECO:0000256" key="3">
    <source>
        <dbReference type="RuleBase" id="RU004508"/>
    </source>
</evidence>
<keyword evidence="2" id="KW-0520">NAD</keyword>
<organism evidence="6 7">
    <name type="scientific">Homoserinibacter gongjuensis</name>
    <dbReference type="NCBI Taxonomy" id="1162968"/>
    <lineage>
        <taxon>Bacteria</taxon>
        <taxon>Bacillati</taxon>
        <taxon>Actinomycetota</taxon>
        <taxon>Actinomycetes</taxon>
        <taxon>Micrococcales</taxon>
        <taxon>Microbacteriaceae</taxon>
        <taxon>Homoserinibacter</taxon>
    </lineage>
</organism>
<dbReference type="InterPro" id="IPR000653">
    <property type="entry name" value="DegT/StrS_aminotransferase"/>
</dbReference>